<dbReference type="RefSeq" id="WP_101647245.1">
    <property type="nucleotide sequence ID" value="NZ_PGVE01000032.1"/>
</dbReference>
<evidence type="ECO:0000313" key="2">
    <source>
        <dbReference type="Proteomes" id="UP000234950"/>
    </source>
</evidence>
<reference evidence="1 2" key="1">
    <citation type="submission" date="2017-11" db="EMBL/GenBank/DDBJ databases">
        <title>Comparitive Functional Genomics of Dry Heat Resistant strains isolated from the Viking Spacecraft.</title>
        <authorList>
            <person name="Seuylemezian A."/>
            <person name="Cooper K."/>
            <person name="Vaishampayan P."/>
        </authorList>
    </citation>
    <scope>NUCLEOTIDE SEQUENCE [LARGE SCALE GENOMIC DNA]</scope>
    <source>
        <strain evidence="1 2">V32-6</strain>
    </source>
</reference>
<name>A0A2N5HMB1_9BACI</name>
<dbReference type="Proteomes" id="UP000234950">
    <property type="component" value="Unassembled WGS sequence"/>
</dbReference>
<dbReference type="AlphaFoldDB" id="A0A2N5HMB1"/>
<comment type="caution">
    <text evidence="1">The sequence shown here is derived from an EMBL/GenBank/DDBJ whole genome shotgun (WGS) entry which is preliminary data.</text>
</comment>
<evidence type="ECO:0000313" key="1">
    <source>
        <dbReference type="EMBL" id="PLS06663.1"/>
    </source>
</evidence>
<organism evidence="1 2">
    <name type="scientific">Neobacillus cucumis</name>
    <dbReference type="NCBI Taxonomy" id="1740721"/>
    <lineage>
        <taxon>Bacteria</taxon>
        <taxon>Bacillati</taxon>
        <taxon>Bacillota</taxon>
        <taxon>Bacilli</taxon>
        <taxon>Bacillales</taxon>
        <taxon>Bacillaceae</taxon>
        <taxon>Neobacillus</taxon>
    </lineage>
</organism>
<dbReference type="EMBL" id="PGVE01000032">
    <property type="protein sequence ID" value="PLS06663.1"/>
    <property type="molecule type" value="Genomic_DNA"/>
</dbReference>
<dbReference type="InterPro" id="IPR021338">
    <property type="entry name" value="DUF2953"/>
</dbReference>
<evidence type="ECO:0008006" key="3">
    <source>
        <dbReference type="Google" id="ProtNLM"/>
    </source>
</evidence>
<proteinExistence type="predicted"/>
<keyword evidence="2" id="KW-1185">Reference proteome</keyword>
<accession>A0A2N5HMB1</accession>
<dbReference type="OrthoDB" id="1683589at2"/>
<sequence length="223" mass="25502">MFWLFLALLIILFLFLLIIFTKLTIYIFYSHLNDDDDLKIELRVFFGLIKYKIKMPLIKVDDDSPSIVVESKSHMGETPGENSESSVSQFTKDDFLTKLQNSKEIIHKVIGLNIIVKKFLQKVTIKNFEWQTLIGVGDAAHTGMMTGALWAVKGGIVGLLSHYMRLKEMPYLSVNPHFQAVVIHTRISCMFQFRIGYAILAGLKLIKFWKGGKPHLKSSNTDF</sequence>
<protein>
    <recommendedName>
        <fullName evidence="3">DUF2953 domain-containing protein</fullName>
    </recommendedName>
</protein>
<dbReference type="Pfam" id="PF11167">
    <property type="entry name" value="DUF2953"/>
    <property type="match status" value="1"/>
</dbReference>
<gene>
    <name evidence="1" type="ORF">CVD27_07325</name>
</gene>